<feature type="chain" id="PRO_5040909624" description="Ig-like domain-containing protein" evidence="3">
    <location>
        <begin position="22"/>
        <end position="156"/>
    </location>
</feature>
<evidence type="ECO:0000256" key="3">
    <source>
        <dbReference type="SAM" id="SignalP"/>
    </source>
</evidence>
<dbReference type="InterPro" id="IPR013106">
    <property type="entry name" value="Ig_V-set"/>
</dbReference>
<dbReference type="InterPro" id="IPR007110">
    <property type="entry name" value="Ig-like_dom"/>
</dbReference>
<dbReference type="Gene3D" id="2.60.40.10">
    <property type="entry name" value="Immunoglobulins"/>
    <property type="match status" value="1"/>
</dbReference>
<dbReference type="PANTHER" id="PTHR23268">
    <property type="entry name" value="T-CELL RECEPTOR BETA CHAIN"/>
    <property type="match status" value="1"/>
</dbReference>
<accession>A0A9X9LW35</accession>
<dbReference type="InterPro" id="IPR050413">
    <property type="entry name" value="TCR_beta_variable"/>
</dbReference>
<dbReference type="GO" id="GO:0005886">
    <property type="term" value="C:plasma membrane"/>
    <property type="evidence" value="ECO:0007669"/>
    <property type="project" value="TreeGrafter"/>
</dbReference>
<dbReference type="GO" id="GO:0002376">
    <property type="term" value="P:immune system process"/>
    <property type="evidence" value="ECO:0007669"/>
    <property type="project" value="UniProtKB-KW"/>
</dbReference>
<dbReference type="SMART" id="SM00406">
    <property type="entry name" value="IGv"/>
    <property type="match status" value="1"/>
</dbReference>
<dbReference type="Proteomes" id="UP000269945">
    <property type="component" value="Unassembled WGS sequence"/>
</dbReference>
<evidence type="ECO:0000313" key="5">
    <source>
        <dbReference type="EMBL" id="VCW97784.1"/>
    </source>
</evidence>
<evidence type="ECO:0000256" key="2">
    <source>
        <dbReference type="ARBA" id="ARBA00022859"/>
    </source>
</evidence>
<dbReference type="AlphaFoldDB" id="A0A9X9LW35"/>
<dbReference type="GO" id="GO:0007166">
    <property type="term" value="P:cell surface receptor signaling pathway"/>
    <property type="evidence" value="ECO:0007669"/>
    <property type="project" value="TreeGrafter"/>
</dbReference>
<name>A0A9X9LW35_GULGU</name>
<dbReference type="InterPro" id="IPR013783">
    <property type="entry name" value="Ig-like_fold"/>
</dbReference>
<organism evidence="5 6">
    <name type="scientific">Gulo gulo</name>
    <name type="common">Wolverine</name>
    <name type="synonym">Gluton</name>
    <dbReference type="NCBI Taxonomy" id="48420"/>
    <lineage>
        <taxon>Eukaryota</taxon>
        <taxon>Metazoa</taxon>
        <taxon>Chordata</taxon>
        <taxon>Craniata</taxon>
        <taxon>Vertebrata</taxon>
        <taxon>Euteleostomi</taxon>
        <taxon>Mammalia</taxon>
        <taxon>Eutheria</taxon>
        <taxon>Laurasiatheria</taxon>
        <taxon>Carnivora</taxon>
        <taxon>Caniformia</taxon>
        <taxon>Musteloidea</taxon>
        <taxon>Mustelidae</taxon>
        <taxon>Guloninae</taxon>
        <taxon>Gulo</taxon>
    </lineage>
</organism>
<dbReference type="SUPFAM" id="SSF48726">
    <property type="entry name" value="Immunoglobulin"/>
    <property type="match status" value="1"/>
</dbReference>
<proteinExistence type="predicted"/>
<feature type="signal peptide" evidence="3">
    <location>
        <begin position="1"/>
        <end position="21"/>
    </location>
</feature>
<dbReference type="Pfam" id="PF07686">
    <property type="entry name" value="V-set"/>
    <property type="match status" value="1"/>
</dbReference>
<evidence type="ECO:0000259" key="4">
    <source>
        <dbReference type="PROSITE" id="PS50835"/>
    </source>
</evidence>
<dbReference type="EMBL" id="CYRY02023056">
    <property type="protein sequence ID" value="VCW97784.1"/>
    <property type="molecule type" value="Genomic_DNA"/>
</dbReference>
<keyword evidence="6" id="KW-1185">Reference proteome</keyword>
<protein>
    <recommendedName>
        <fullName evidence="4">Ig-like domain-containing protein</fullName>
    </recommendedName>
</protein>
<comment type="caution">
    <text evidence="5">The sequence shown here is derived from an EMBL/GenBank/DDBJ whole genome shotgun (WGS) entry which is preliminary data.</text>
</comment>
<evidence type="ECO:0000313" key="6">
    <source>
        <dbReference type="Proteomes" id="UP000269945"/>
    </source>
</evidence>
<evidence type="ECO:0000256" key="1">
    <source>
        <dbReference type="ARBA" id="ARBA00022729"/>
    </source>
</evidence>
<feature type="domain" description="Ig-like" evidence="4">
    <location>
        <begin position="18"/>
        <end position="129"/>
    </location>
</feature>
<sequence>MGSRLLCCVVLCLLGAGPMDAEITQMPRYGIIQTGTKRTLECSQDMNHFAMFWYRQDPGQGPRLIYYSSGSPSTTKGDVTEGYNISRKEQTRFPLTLESASTNQTSVYLCASSESTAGSASCSLHKKLSRKQWRLLPEASPHDEGKTALTEAFTQR</sequence>
<keyword evidence="1 3" id="KW-0732">Signal</keyword>
<gene>
    <name evidence="5" type="ORF">BN2614_LOCUS9</name>
</gene>
<reference evidence="5 6" key="1">
    <citation type="submission" date="2018-10" db="EMBL/GenBank/DDBJ databases">
        <authorList>
            <person name="Ekblom R."/>
            <person name="Jareborg N."/>
        </authorList>
    </citation>
    <scope>NUCLEOTIDE SEQUENCE [LARGE SCALE GENOMIC DNA]</scope>
    <source>
        <tissue evidence="5">Muscle</tissue>
    </source>
</reference>
<dbReference type="InterPro" id="IPR036179">
    <property type="entry name" value="Ig-like_dom_sf"/>
</dbReference>
<keyword evidence="2" id="KW-0391">Immunity</keyword>
<dbReference type="PROSITE" id="PS50835">
    <property type="entry name" value="IG_LIKE"/>
    <property type="match status" value="1"/>
</dbReference>
<dbReference type="PANTHER" id="PTHR23268:SF42">
    <property type="entry name" value="T CELL RECEPTOR BETA VARIABLE 10-1-RELATED"/>
    <property type="match status" value="1"/>
</dbReference>